<keyword evidence="2 13" id="KW-0963">Cytoplasm</keyword>
<dbReference type="Proteomes" id="UP000289269">
    <property type="component" value="Unassembled WGS sequence"/>
</dbReference>
<evidence type="ECO:0000256" key="14">
    <source>
        <dbReference type="NCBIfam" id="TIGR00228"/>
    </source>
</evidence>
<dbReference type="PANTHER" id="PTHR30194:SF3">
    <property type="entry name" value="CROSSOVER JUNCTION ENDODEOXYRIBONUCLEASE RUVC"/>
    <property type="match status" value="1"/>
</dbReference>
<evidence type="ECO:0000256" key="1">
    <source>
        <dbReference type="ARBA" id="ARBA00009518"/>
    </source>
</evidence>
<gene>
    <name evidence="13 15" type="primary">ruvC</name>
    <name evidence="15" type="ORF">EOT04_00600</name>
</gene>
<proteinExistence type="inferred from homology"/>
<evidence type="ECO:0000256" key="11">
    <source>
        <dbReference type="ARBA" id="ARBA00023204"/>
    </source>
</evidence>
<feature type="binding site" evidence="13">
    <location>
        <position position="7"/>
    </location>
    <ligand>
        <name>Mg(2+)</name>
        <dbReference type="ChEBI" id="CHEBI:18420"/>
        <label>1</label>
    </ligand>
</feature>
<dbReference type="CDD" id="cd16962">
    <property type="entry name" value="RuvC"/>
    <property type="match status" value="1"/>
</dbReference>
<dbReference type="GO" id="GO:0005737">
    <property type="term" value="C:cytoplasm"/>
    <property type="evidence" value="ECO:0007669"/>
    <property type="project" value="UniProtKB-SubCell"/>
</dbReference>
<dbReference type="Gene3D" id="3.30.420.10">
    <property type="entry name" value="Ribonuclease H-like superfamily/Ribonuclease H"/>
    <property type="match status" value="1"/>
</dbReference>
<comment type="cofactor">
    <cofactor evidence="13">
        <name>Mg(2+)</name>
        <dbReference type="ChEBI" id="CHEBI:18420"/>
    </cofactor>
    <text evidence="13">Binds 2 Mg(2+) ion per subunit.</text>
</comment>
<dbReference type="GO" id="GO:0000287">
    <property type="term" value="F:magnesium ion binding"/>
    <property type="evidence" value="ECO:0007669"/>
    <property type="project" value="UniProtKB-UniRule"/>
</dbReference>
<evidence type="ECO:0000256" key="6">
    <source>
        <dbReference type="ARBA" id="ARBA00022763"/>
    </source>
</evidence>
<comment type="catalytic activity">
    <reaction evidence="12 13">
        <text>Endonucleolytic cleavage at a junction such as a reciprocal single-stranded crossover between two homologous DNA duplexes (Holliday junction).</text>
        <dbReference type="EC" id="3.1.21.10"/>
    </reaction>
</comment>
<comment type="subcellular location">
    <subcellularLocation>
        <location evidence="13">Cytoplasm</location>
    </subcellularLocation>
</comment>
<keyword evidence="3 13" id="KW-0540">Nuclease</keyword>
<evidence type="ECO:0000256" key="9">
    <source>
        <dbReference type="ARBA" id="ARBA00023125"/>
    </source>
</evidence>
<dbReference type="SUPFAM" id="SSF53098">
    <property type="entry name" value="Ribonuclease H-like"/>
    <property type="match status" value="1"/>
</dbReference>
<evidence type="ECO:0000256" key="2">
    <source>
        <dbReference type="ARBA" id="ARBA00022490"/>
    </source>
</evidence>
<dbReference type="PROSITE" id="PS01321">
    <property type="entry name" value="RUVC"/>
    <property type="match status" value="1"/>
</dbReference>
<dbReference type="InterPro" id="IPR036397">
    <property type="entry name" value="RNaseH_sf"/>
</dbReference>
<keyword evidence="8 13" id="KW-0460">Magnesium</keyword>
<name>A0A4Q0AJM6_9BACT</name>
<keyword evidence="4 13" id="KW-0479">Metal-binding</keyword>
<comment type="caution">
    <text evidence="15">The sequence shown here is derived from an EMBL/GenBank/DDBJ whole genome shotgun (WGS) entry which is preliminary data.</text>
</comment>
<dbReference type="GO" id="GO:0048476">
    <property type="term" value="C:Holliday junction resolvase complex"/>
    <property type="evidence" value="ECO:0007669"/>
    <property type="project" value="UniProtKB-UniRule"/>
</dbReference>
<keyword evidence="16" id="KW-1185">Reference proteome</keyword>
<sequence length="160" mass="17388">MRIIGIDPGTGILGFGVIETGAPKGRIRLVDAGVVRTPAKRSDAERLLTIYRELSEVIRQTKPDHMVVEKLFFAQNVTTGMTVSQARGVVLLCGIQAGMDITEYTPLQIKQSLTGYGRADKQQMQEMVRVTLGLQETPRPDDCADALAAAIVYAMRAIGV</sequence>
<dbReference type="NCBIfam" id="NF000711">
    <property type="entry name" value="PRK00039.2-1"/>
    <property type="match status" value="1"/>
</dbReference>
<feature type="binding site" evidence="13">
    <location>
        <position position="142"/>
    </location>
    <ligand>
        <name>Mg(2+)</name>
        <dbReference type="ChEBI" id="CHEBI:18420"/>
        <label>1</label>
    </ligand>
</feature>
<evidence type="ECO:0000256" key="3">
    <source>
        <dbReference type="ARBA" id="ARBA00022722"/>
    </source>
</evidence>
<feature type="active site" evidence="13">
    <location>
        <position position="142"/>
    </location>
</feature>
<evidence type="ECO:0000256" key="4">
    <source>
        <dbReference type="ARBA" id="ARBA00022723"/>
    </source>
</evidence>
<dbReference type="PRINTS" id="PR00696">
    <property type="entry name" value="RSOLVASERUVC"/>
</dbReference>
<accession>A0A4Q0AJM6</accession>
<dbReference type="GO" id="GO:0006281">
    <property type="term" value="P:DNA repair"/>
    <property type="evidence" value="ECO:0007669"/>
    <property type="project" value="UniProtKB-UniRule"/>
</dbReference>
<keyword evidence="11 13" id="KW-0234">DNA repair</keyword>
<comment type="function">
    <text evidence="13">The RuvA-RuvB-RuvC complex processes Holliday junction (HJ) DNA during genetic recombination and DNA repair. Endonuclease that resolves HJ intermediates. Cleaves cruciform DNA by making single-stranded nicks across the HJ at symmetrical positions within the homologous arms, yielding a 5'-phosphate and a 3'-hydroxyl group; requires a central core of homology in the junction. The consensus cleavage sequence is 5'-(A/T)TT(C/G)-3'. Cleavage occurs on the 3'-side of the TT dinucleotide at the point of strand exchange. HJ branch migration catalyzed by RuvA-RuvB allows RuvC to scan DNA until it finds its consensus sequence, where it cleaves and resolves the cruciform DNA.</text>
</comment>
<dbReference type="EC" id="3.1.21.10" evidence="13 14"/>
<evidence type="ECO:0000313" key="15">
    <source>
        <dbReference type="EMBL" id="RWZ79746.1"/>
    </source>
</evidence>
<feature type="active site" evidence="13">
    <location>
        <position position="69"/>
    </location>
</feature>
<evidence type="ECO:0000256" key="10">
    <source>
        <dbReference type="ARBA" id="ARBA00023172"/>
    </source>
</evidence>
<reference evidence="15" key="1">
    <citation type="submission" date="2019-01" db="EMBL/GenBank/DDBJ databases">
        <title>Genomic signatures and co-occurrence patterns of the ultra-small Saccharimodia (Patescibacteria phylum) suggest a symbiotic lifestyle.</title>
        <authorList>
            <person name="Lemos L."/>
            <person name="Medeiros J."/>
            <person name="Andreote F."/>
            <person name="Fernandes G."/>
            <person name="Varani A."/>
            <person name="Oliveira G."/>
            <person name="Pylro V."/>
        </authorList>
    </citation>
    <scope>NUCLEOTIDE SEQUENCE [LARGE SCALE GENOMIC DNA]</scope>
    <source>
        <strain evidence="15">AMD01</strain>
    </source>
</reference>
<feature type="binding site" evidence="13">
    <location>
        <position position="69"/>
    </location>
    <ligand>
        <name>Mg(2+)</name>
        <dbReference type="ChEBI" id="CHEBI:18420"/>
        <label>2</label>
    </ligand>
</feature>
<dbReference type="EMBL" id="SCKW01000003">
    <property type="protein sequence ID" value="RWZ79746.1"/>
    <property type="molecule type" value="Genomic_DNA"/>
</dbReference>
<dbReference type="AlphaFoldDB" id="A0A4Q0AJM6"/>
<dbReference type="InterPro" id="IPR020563">
    <property type="entry name" value="X-over_junc_endoDNase_Mg_BS"/>
</dbReference>
<evidence type="ECO:0000256" key="12">
    <source>
        <dbReference type="ARBA" id="ARBA00029354"/>
    </source>
</evidence>
<keyword evidence="7 13" id="KW-0378">Hydrolase</keyword>
<keyword evidence="6 13" id="KW-0227">DNA damage</keyword>
<evidence type="ECO:0000313" key="16">
    <source>
        <dbReference type="Proteomes" id="UP000289269"/>
    </source>
</evidence>
<evidence type="ECO:0000256" key="5">
    <source>
        <dbReference type="ARBA" id="ARBA00022759"/>
    </source>
</evidence>
<protein>
    <recommendedName>
        <fullName evidence="13 14">Crossover junction endodeoxyribonuclease RuvC</fullName>
        <ecNumber evidence="13 14">3.1.21.10</ecNumber>
    </recommendedName>
    <alternativeName>
        <fullName evidence="13">Holliday junction nuclease RuvC</fullName>
    </alternativeName>
    <alternativeName>
        <fullName evidence="13">Holliday junction resolvase RuvC</fullName>
    </alternativeName>
</protein>
<dbReference type="NCBIfam" id="TIGR00228">
    <property type="entry name" value="ruvC"/>
    <property type="match status" value="1"/>
</dbReference>
<dbReference type="HAMAP" id="MF_00034">
    <property type="entry name" value="RuvC"/>
    <property type="match status" value="1"/>
</dbReference>
<dbReference type="InterPro" id="IPR002176">
    <property type="entry name" value="X-over_junc_endoDNase_RuvC"/>
</dbReference>
<keyword evidence="9 13" id="KW-0238">DNA-binding</keyword>
<evidence type="ECO:0000256" key="8">
    <source>
        <dbReference type="ARBA" id="ARBA00022842"/>
    </source>
</evidence>
<dbReference type="FunFam" id="3.30.420.10:FF:000002">
    <property type="entry name" value="Crossover junction endodeoxyribonuclease RuvC"/>
    <property type="match status" value="1"/>
</dbReference>
<comment type="subunit">
    <text evidence="13">Homodimer which binds Holliday junction (HJ) DNA. The HJ becomes 2-fold symmetrical on binding to RuvC with unstacked arms; it has a different conformation from HJ DNA in complex with RuvA. In the full resolvosome a probable DNA-RuvA(4)-RuvB(12)-RuvC(2) complex forms which resolves the HJ.</text>
</comment>
<evidence type="ECO:0000256" key="13">
    <source>
        <dbReference type="HAMAP-Rule" id="MF_00034"/>
    </source>
</evidence>
<dbReference type="GO" id="GO:0003677">
    <property type="term" value="F:DNA binding"/>
    <property type="evidence" value="ECO:0007669"/>
    <property type="project" value="UniProtKB-KW"/>
</dbReference>
<organism evidence="15 16">
    <name type="scientific">Candidatus Chaera renei</name>
    <dbReference type="NCBI Taxonomy" id="2506947"/>
    <lineage>
        <taxon>Bacteria</taxon>
        <taxon>Candidatus Saccharimonadota</taxon>
        <taxon>Candidatus Saccharimonadia</taxon>
        <taxon>Candidatus Saccharimonadales</taxon>
        <taxon>Candidatus Saccharimonadaceae</taxon>
        <taxon>Candidatus Chaera</taxon>
    </lineage>
</organism>
<comment type="similarity">
    <text evidence="1 13">Belongs to the RuvC family.</text>
</comment>
<dbReference type="Pfam" id="PF02075">
    <property type="entry name" value="RuvC"/>
    <property type="match status" value="1"/>
</dbReference>
<keyword evidence="10 13" id="KW-0233">DNA recombination</keyword>
<keyword evidence="5 13" id="KW-0255">Endonuclease</keyword>
<dbReference type="PANTHER" id="PTHR30194">
    <property type="entry name" value="CROSSOVER JUNCTION ENDODEOXYRIBONUCLEASE RUVC"/>
    <property type="match status" value="1"/>
</dbReference>
<dbReference type="GO" id="GO:0006310">
    <property type="term" value="P:DNA recombination"/>
    <property type="evidence" value="ECO:0007669"/>
    <property type="project" value="UniProtKB-UniRule"/>
</dbReference>
<feature type="active site" evidence="13">
    <location>
        <position position="7"/>
    </location>
</feature>
<evidence type="ECO:0000256" key="7">
    <source>
        <dbReference type="ARBA" id="ARBA00022801"/>
    </source>
</evidence>
<dbReference type="GO" id="GO:0008821">
    <property type="term" value="F:crossover junction DNA endonuclease activity"/>
    <property type="evidence" value="ECO:0007669"/>
    <property type="project" value="UniProtKB-UniRule"/>
</dbReference>
<dbReference type="InterPro" id="IPR012337">
    <property type="entry name" value="RNaseH-like_sf"/>
</dbReference>